<name>A0A4U0Y576_9PEZI</name>
<organism evidence="1 2">
    <name type="scientific">Friedmanniomyces simplex</name>
    <dbReference type="NCBI Taxonomy" id="329884"/>
    <lineage>
        <taxon>Eukaryota</taxon>
        <taxon>Fungi</taxon>
        <taxon>Dikarya</taxon>
        <taxon>Ascomycota</taxon>
        <taxon>Pezizomycotina</taxon>
        <taxon>Dothideomycetes</taxon>
        <taxon>Dothideomycetidae</taxon>
        <taxon>Mycosphaerellales</taxon>
        <taxon>Teratosphaeriaceae</taxon>
        <taxon>Friedmanniomyces</taxon>
    </lineage>
</organism>
<dbReference type="EMBL" id="NAJQ01000010">
    <property type="protein sequence ID" value="TKA83383.1"/>
    <property type="molecule type" value="Genomic_DNA"/>
</dbReference>
<keyword evidence="2" id="KW-1185">Reference proteome</keyword>
<proteinExistence type="predicted"/>
<evidence type="ECO:0000313" key="1">
    <source>
        <dbReference type="EMBL" id="TKA83383.1"/>
    </source>
</evidence>
<sequence>MVAPPCDDRLITYRLLGTPSALGPPCASGPAFPFYPDCREADVPQGPPPAVDFHNPGPDNVCNACWTAADPMLSRRERRRLRRPVVRRGTAPGEPKYAQDPRGVMALLCWYCERDETELYKRRRATGAVPAPANFRGWRNTCICQRARIRFPVGGAEYCVRCRRYELSNIRAEADAERNERGVFARDATGNPVTGAPGLQAWRVANGRPIACRCGRNTVEATVHPKVMQCLCCNGVRIDDGQVKIQRRTLVAIAARAALPAGDKHALPALPMAAFVRPARMLALPAVAVSNSKR</sequence>
<gene>
    <name evidence="1" type="ORF">B0A55_01019</name>
</gene>
<reference evidence="1 2" key="1">
    <citation type="submission" date="2017-03" db="EMBL/GenBank/DDBJ databases">
        <title>Genomes of endolithic fungi from Antarctica.</title>
        <authorList>
            <person name="Coleine C."/>
            <person name="Masonjones S."/>
            <person name="Stajich J.E."/>
        </authorList>
    </citation>
    <scope>NUCLEOTIDE SEQUENCE [LARGE SCALE GENOMIC DNA]</scope>
    <source>
        <strain evidence="1 2">CCFEE 5184</strain>
    </source>
</reference>
<comment type="caution">
    <text evidence="1">The sequence shown here is derived from an EMBL/GenBank/DDBJ whole genome shotgun (WGS) entry which is preliminary data.</text>
</comment>
<dbReference type="Proteomes" id="UP000309340">
    <property type="component" value="Unassembled WGS sequence"/>
</dbReference>
<evidence type="ECO:0008006" key="3">
    <source>
        <dbReference type="Google" id="ProtNLM"/>
    </source>
</evidence>
<dbReference type="AlphaFoldDB" id="A0A4U0Y576"/>
<protein>
    <recommendedName>
        <fullName evidence="3">Stc1 domain-containing protein</fullName>
    </recommendedName>
</protein>
<dbReference type="OrthoDB" id="3873243at2759"/>
<accession>A0A4U0Y576</accession>
<evidence type="ECO:0000313" key="2">
    <source>
        <dbReference type="Proteomes" id="UP000309340"/>
    </source>
</evidence>